<evidence type="ECO:0000313" key="2">
    <source>
        <dbReference type="EMBL" id="GAJ15109.1"/>
    </source>
</evidence>
<accession>X1UC85</accession>
<dbReference type="EMBL" id="BARW01031333">
    <property type="protein sequence ID" value="GAJ15109.1"/>
    <property type="molecule type" value="Genomic_DNA"/>
</dbReference>
<dbReference type="GO" id="GO:0009055">
    <property type="term" value="F:electron transfer activity"/>
    <property type="evidence" value="ECO:0007669"/>
    <property type="project" value="InterPro"/>
</dbReference>
<dbReference type="InterPro" id="IPR001226">
    <property type="entry name" value="Flavodoxin_CS"/>
</dbReference>
<dbReference type="SUPFAM" id="SSF52218">
    <property type="entry name" value="Flavoproteins"/>
    <property type="match status" value="1"/>
</dbReference>
<dbReference type="Gene3D" id="3.40.50.360">
    <property type="match status" value="1"/>
</dbReference>
<dbReference type="PROSITE" id="PS00201">
    <property type="entry name" value="FLAVODOXIN"/>
    <property type="match status" value="1"/>
</dbReference>
<gene>
    <name evidence="2" type="ORF">S12H4_49865</name>
</gene>
<protein>
    <recommendedName>
        <fullName evidence="1">Flavodoxin-like domain-containing protein</fullName>
    </recommendedName>
</protein>
<dbReference type="AlphaFoldDB" id="X1UC85"/>
<dbReference type="GO" id="GO:0010181">
    <property type="term" value="F:FMN binding"/>
    <property type="evidence" value="ECO:0007669"/>
    <property type="project" value="InterPro"/>
</dbReference>
<sequence>MKILVLYFSKSGNTRRLAEAVVEGVNAITGAEAVLKKTDQVTRDDFLEAMTEGLILTIFTYKWGKCVKPVGKYLLESLIYQGF</sequence>
<name>X1UC85_9ZZZZ</name>
<dbReference type="InterPro" id="IPR008254">
    <property type="entry name" value="Flavodoxin/NO_synth"/>
</dbReference>
<reference evidence="2" key="1">
    <citation type="journal article" date="2014" name="Front. Microbiol.">
        <title>High frequency of phylogenetically diverse reductive dehalogenase-homologous genes in deep subseafloor sedimentary metagenomes.</title>
        <authorList>
            <person name="Kawai M."/>
            <person name="Futagami T."/>
            <person name="Toyoda A."/>
            <person name="Takaki Y."/>
            <person name="Nishi S."/>
            <person name="Hori S."/>
            <person name="Arai W."/>
            <person name="Tsubouchi T."/>
            <person name="Morono Y."/>
            <person name="Uchiyama I."/>
            <person name="Ito T."/>
            <person name="Fujiyama A."/>
            <person name="Inagaki F."/>
            <person name="Takami H."/>
        </authorList>
    </citation>
    <scope>NUCLEOTIDE SEQUENCE</scope>
    <source>
        <strain evidence="2">Expedition CK06-06</strain>
    </source>
</reference>
<organism evidence="2">
    <name type="scientific">marine sediment metagenome</name>
    <dbReference type="NCBI Taxonomy" id="412755"/>
    <lineage>
        <taxon>unclassified sequences</taxon>
        <taxon>metagenomes</taxon>
        <taxon>ecological metagenomes</taxon>
    </lineage>
</organism>
<feature type="domain" description="Flavodoxin-like" evidence="1">
    <location>
        <begin position="3"/>
        <end position="83"/>
    </location>
</feature>
<dbReference type="InterPro" id="IPR029039">
    <property type="entry name" value="Flavoprotein-like_sf"/>
</dbReference>
<comment type="caution">
    <text evidence="2">The sequence shown here is derived from an EMBL/GenBank/DDBJ whole genome shotgun (WGS) entry which is preliminary data.</text>
</comment>
<evidence type="ECO:0000259" key="1">
    <source>
        <dbReference type="PROSITE" id="PS50902"/>
    </source>
</evidence>
<dbReference type="PROSITE" id="PS50902">
    <property type="entry name" value="FLAVODOXIN_LIKE"/>
    <property type="match status" value="1"/>
</dbReference>
<proteinExistence type="predicted"/>